<sequence length="182" mass="20042">MISWFRRFVARLNGTAALPRDFRGSLDMDEQVLAVAGSDGGPLVATSLGLWLPESESARRVGWHLLSKASWDEGTLTLIEAEESGTAGEAVLLRDRPARRFTLSSRGRVPEVVHARITGSIRSSHHRELPGGGAWFVQRKVPGQDGIVLQVRADRGTDETALRDFAFEVAEQLHHVRESGHQ</sequence>
<comment type="caution">
    <text evidence="1">The sequence shown here is derived from an EMBL/GenBank/DDBJ whole genome shotgun (WGS) entry which is preliminary data.</text>
</comment>
<dbReference type="EMBL" id="QPJC01000010">
    <property type="protein sequence ID" value="RCW40774.1"/>
    <property type="molecule type" value="Genomic_DNA"/>
</dbReference>
<proteinExistence type="predicted"/>
<keyword evidence="2" id="KW-1185">Reference proteome</keyword>
<protein>
    <submittedName>
        <fullName evidence="1">Uncharacterized protein</fullName>
    </submittedName>
</protein>
<reference evidence="1 2" key="1">
    <citation type="submission" date="2018-07" db="EMBL/GenBank/DDBJ databases">
        <title>Genomic Encyclopedia of Type Strains, Phase III (KMG-III): the genomes of soil and plant-associated and newly described type strains.</title>
        <authorList>
            <person name="Whitman W."/>
        </authorList>
    </citation>
    <scope>NUCLEOTIDE SEQUENCE [LARGE SCALE GENOMIC DNA]</scope>
    <source>
        <strain evidence="1 2">CECT 8575</strain>
    </source>
</reference>
<evidence type="ECO:0000313" key="2">
    <source>
        <dbReference type="Proteomes" id="UP000253495"/>
    </source>
</evidence>
<name>A0A368VHW8_9ACTN</name>
<dbReference type="RefSeq" id="WP_114453992.1">
    <property type="nucleotide sequence ID" value="NZ_QPJC01000010.1"/>
</dbReference>
<evidence type="ECO:0000313" key="1">
    <source>
        <dbReference type="EMBL" id="RCW40774.1"/>
    </source>
</evidence>
<dbReference type="AlphaFoldDB" id="A0A368VHW8"/>
<gene>
    <name evidence="1" type="ORF">DFQ14_110103</name>
</gene>
<organism evidence="1 2">
    <name type="scientific">Halopolyspora algeriensis</name>
    <dbReference type="NCBI Taxonomy" id="1500506"/>
    <lineage>
        <taxon>Bacteria</taxon>
        <taxon>Bacillati</taxon>
        <taxon>Actinomycetota</taxon>
        <taxon>Actinomycetes</taxon>
        <taxon>Actinomycetes incertae sedis</taxon>
        <taxon>Halopolyspora</taxon>
    </lineage>
</organism>
<dbReference type="Proteomes" id="UP000253495">
    <property type="component" value="Unassembled WGS sequence"/>
</dbReference>
<dbReference type="OrthoDB" id="3397289at2"/>
<accession>A0A368VHW8</accession>